<organism evidence="2 3">
    <name type="scientific">Petrimonas mucosa</name>
    <dbReference type="NCBI Taxonomy" id="1642646"/>
    <lineage>
        <taxon>Bacteria</taxon>
        <taxon>Pseudomonadati</taxon>
        <taxon>Bacteroidota</taxon>
        <taxon>Bacteroidia</taxon>
        <taxon>Bacteroidales</taxon>
        <taxon>Dysgonomonadaceae</taxon>
        <taxon>Petrimonas</taxon>
    </lineage>
</organism>
<protein>
    <submittedName>
        <fullName evidence="2">Uncharacterized protein</fullName>
    </submittedName>
</protein>
<dbReference type="STRING" id="1642646.ING2E5A_2396"/>
<dbReference type="KEGG" id="pmuc:ING2E5A_2396"/>
<name>A0A1G4G9M2_9BACT</name>
<sequence>MAHIPCKQHGFWRADCYFSCILNILHPFIIELVIRLAILSIFLAIL</sequence>
<evidence type="ECO:0000313" key="2">
    <source>
        <dbReference type="EMBL" id="SCM59198.1"/>
    </source>
</evidence>
<dbReference type="EMBL" id="LT608328">
    <property type="protein sequence ID" value="SCM59198.1"/>
    <property type="molecule type" value="Genomic_DNA"/>
</dbReference>
<keyword evidence="1" id="KW-0472">Membrane</keyword>
<dbReference type="AlphaFoldDB" id="A0A1G4G9M2"/>
<dbReference type="Proteomes" id="UP000178485">
    <property type="component" value="Chromosome i"/>
</dbReference>
<keyword evidence="3" id="KW-1185">Reference proteome</keyword>
<gene>
    <name evidence="2" type="ORF">ING2E5A_2396</name>
</gene>
<keyword evidence="1" id="KW-0812">Transmembrane</keyword>
<evidence type="ECO:0000313" key="3">
    <source>
        <dbReference type="Proteomes" id="UP000178485"/>
    </source>
</evidence>
<feature type="transmembrane region" description="Helical" evidence="1">
    <location>
        <begin position="21"/>
        <end position="45"/>
    </location>
</feature>
<accession>A0A1G4G9M2</accession>
<reference evidence="2 3" key="1">
    <citation type="submission" date="2016-08" db="EMBL/GenBank/DDBJ databases">
        <authorList>
            <person name="Seilhamer J.J."/>
        </authorList>
    </citation>
    <scope>NUCLEOTIDE SEQUENCE [LARGE SCALE GENOMIC DNA]</scope>
    <source>
        <strain evidence="2">ING2-E5A</strain>
    </source>
</reference>
<keyword evidence="1" id="KW-1133">Transmembrane helix</keyword>
<evidence type="ECO:0000256" key="1">
    <source>
        <dbReference type="SAM" id="Phobius"/>
    </source>
</evidence>
<proteinExistence type="predicted"/>